<keyword evidence="1 5" id="KW-0489">Methyltransferase</keyword>
<dbReference type="PROSITE" id="PS00092">
    <property type="entry name" value="N6_MTASE"/>
    <property type="match status" value="1"/>
</dbReference>
<reference evidence="5" key="1">
    <citation type="submission" date="2020-01" db="EMBL/GenBank/DDBJ databases">
        <title>Insect and environment-associated Actinomycetes.</title>
        <authorList>
            <person name="Currrie C."/>
            <person name="Chevrette M."/>
            <person name="Carlson C."/>
            <person name="Stubbendieck R."/>
            <person name="Wendt-Pienkowski E."/>
        </authorList>
    </citation>
    <scope>NUCLEOTIDE SEQUENCE</scope>
    <source>
        <strain evidence="5">SID14436</strain>
    </source>
</reference>
<organism evidence="5">
    <name type="scientific">Streptomyces sp. SID14436</name>
    <dbReference type="NCBI Taxonomy" id="2706070"/>
    <lineage>
        <taxon>Bacteria</taxon>
        <taxon>Bacillati</taxon>
        <taxon>Actinomycetota</taxon>
        <taxon>Actinomycetes</taxon>
        <taxon>Kitasatosporales</taxon>
        <taxon>Streptomycetaceae</taxon>
        <taxon>Streptomyces</taxon>
    </lineage>
</organism>
<dbReference type="GO" id="GO:0008170">
    <property type="term" value="F:N-methyltransferase activity"/>
    <property type="evidence" value="ECO:0007669"/>
    <property type="project" value="InterPro"/>
</dbReference>
<keyword evidence="2 5" id="KW-0808">Transferase</keyword>
<dbReference type="Pfam" id="PF02384">
    <property type="entry name" value="N6_Mtase"/>
    <property type="match status" value="1"/>
</dbReference>
<dbReference type="Gene3D" id="3.40.50.150">
    <property type="entry name" value="Vaccinia Virus protein VP39"/>
    <property type="match status" value="1"/>
</dbReference>
<feature type="domain" description="DNA methylase adenine-specific" evidence="4">
    <location>
        <begin position="325"/>
        <end position="426"/>
    </location>
</feature>
<dbReference type="PANTHER" id="PTHR33841">
    <property type="entry name" value="DNA METHYLTRANSFERASE YEEA-RELATED"/>
    <property type="match status" value="1"/>
</dbReference>
<dbReference type="AlphaFoldDB" id="A0A6G3QMQ8"/>
<dbReference type="GO" id="GO:0032259">
    <property type="term" value="P:methylation"/>
    <property type="evidence" value="ECO:0007669"/>
    <property type="project" value="UniProtKB-KW"/>
</dbReference>
<dbReference type="EMBL" id="JAAGMD010000024">
    <property type="protein sequence ID" value="NEA84661.1"/>
    <property type="molecule type" value="Genomic_DNA"/>
</dbReference>
<evidence type="ECO:0000313" key="5">
    <source>
        <dbReference type="EMBL" id="NEA84661.1"/>
    </source>
</evidence>
<dbReference type="InterPro" id="IPR003356">
    <property type="entry name" value="DNA_methylase_A-5"/>
</dbReference>
<dbReference type="InterPro" id="IPR002052">
    <property type="entry name" value="DNA_methylase_N6_adenine_CS"/>
</dbReference>
<dbReference type="GO" id="GO:0009307">
    <property type="term" value="P:DNA restriction-modification system"/>
    <property type="evidence" value="ECO:0007669"/>
    <property type="project" value="UniProtKB-KW"/>
</dbReference>
<evidence type="ECO:0000256" key="1">
    <source>
        <dbReference type="ARBA" id="ARBA00022603"/>
    </source>
</evidence>
<keyword evidence="3" id="KW-0680">Restriction system</keyword>
<evidence type="ECO:0000256" key="3">
    <source>
        <dbReference type="ARBA" id="ARBA00022747"/>
    </source>
</evidence>
<dbReference type="InterPro" id="IPR050953">
    <property type="entry name" value="N4_N6_ade-DNA_methylase"/>
</dbReference>
<dbReference type="SUPFAM" id="SSF53335">
    <property type="entry name" value="S-adenosyl-L-methionine-dependent methyltransferases"/>
    <property type="match status" value="1"/>
</dbReference>
<protein>
    <submittedName>
        <fullName evidence="5">SAM-dependent DNA methyltransferase</fullName>
    </submittedName>
</protein>
<comment type="caution">
    <text evidence="5">The sequence shown here is derived from an EMBL/GenBank/DDBJ whole genome shotgun (WGS) entry which is preliminary data.</text>
</comment>
<evidence type="ECO:0000259" key="4">
    <source>
        <dbReference type="Pfam" id="PF02384"/>
    </source>
</evidence>
<dbReference type="PANTHER" id="PTHR33841:SF4">
    <property type="entry name" value="RESTRICTION MODIFICATION SYSTEM DNA SPECIFICITY DOMAIN"/>
    <property type="match status" value="1"/>
</dbReference>
<name>A0A6G3QMQ8_9ACTN</name>
<dbReference type="PRINTS" id="PR00507">
    <property type="entry name" value="N12N6MTFRASE"/>
</dbReference>
<sequence>MQSRRGGATPLTKISLRAYHPRVTTTSVDLPLIVGRLADRRAGRTEANVQSDLHMLLAVAPFELDDDDIQDITLEAPAGQRRRIDVEMGHAVFEVKRDLRVGNVRADAVEQLAGYVRSRTETLLQRYVGVLTDGAEWHLYHLEGDDLRLVSSFEHAAGALDPEGLIVWLESVLTTAQRITPTPLEIQRRLGATSPGHKLDVVELTALYEANREHPEVILKRELWAKLLTTALGTAFTDRDALFVEHTLLVATAEIIAHAVVGIDPTDTTIGARSLLGGELFAVSEVGGVVESDFFDWVAEVPGGDRFVKTLARNLTRFEWGEVEHDVMKILYESVISKETRHSLGEYYTPDWLAAEVVKETVTDPLSQRVLDPACGSGTFLFHCVRAHLTAAEAAGVPGPEALENVTRHVVGVDVHPVAVTFARVTYLLAIGMDRLQAEDRPPLSIPVYLGDSVQWGQERTLLTSDGLTVPTDDGAQLFADELKFPDRLLEDASRFDRLVSELSKKATQRAAGTPVPSLAATFRRFAVHPDDQAMVAQTFATMCKLNDEGRNHIWGYYVRNLARPIWLSQPKNRVDVLVGNPPWLAYRFMPASLQSTFRTMSEDREVWAGASVATSQDLSGLFLVRTAELYLKEGGRFGYVMPLAVLSRRQYAGLRTGRYVAPGHRTTLAFDTPWDMHKVKPSFFPVPAAVVFGQRTASASVPLTQPAELWSGRLPVANASQEVAQQHLHRASQEAQASSEYASPYAARFAQGATVVPRVLHIVEQHSTPGRLGAGAGRVSVRSLRSNKEKEPWKSHPSQTGMVERQFVRPLLIGDSLLPYRLRAPLRVVVPWDGERLLCGADDHLDLYPGLATWWRQGEQAWKTHKPDAKLSLRDRFDYQRGLSQQFPASQHRVIYNKSGMYLAAARVSDPSAVVDQALYWAAAANADEARFLVAVLNSEEMTKRVRPLQARGQHNPRHFVKFVWQAPVPLYDPNDARHTELAMLAAEAETLVEGMEFPQVSFEALRRRVREAVAASSVGQRIEELVSEVLG</sequence>
<proteinExistence type="predicted"/>
<accession>A0A6G3QMQ8</accession>
<dbReference type="GO" id="GO:0009007">
    <property type="term" value="F:site-specific DNA-methyltransferase (adenine-specific) activity"/>
    <property type="evidence" value="ECO:0007669"/>
    <property type="project" value="UniProtKB-EC"/>
</dbReference>
<dbReference type="GO" id="GO:0003677">
    <property type="term" value="F:DNA binding"/>
    <property type="evidence" value="ECO:0007669"/>
    <property type="project" value="InterPro"/>
</dbReference>
<dbReference type="InterPro" id="IPR029063">
    <property type="entry name" value="SAM-dependent_MTases_sf"/>
</dbReference>
<evidence type="ECO:0000256" key="2">
    <source>
        <dbReference type="ARBA" id="ARBA00022679"/>
    </source>
</evidence>
<gene>
    <name evidence="5" type="ORF">G3I53_00905</name>
</gene>